<feature type="transmembrane region" description="Helical" evidence="6">
    <location>
        <begin position="201"/>
        <end position="220"/>
    </location>
</feature>
<evidence type="ECO:0000256" key="1">
    <source>
        <dbReference type="ARBA" id="ARBA00004651"/>
    </source>
</evidence>
<evidence type="ECO:0000256" key="6">
    <source>
        <dbReference type="RuleBase" id="RU363042"/>
    </source>
</evidence>
<keyword evidence="6" id="KW-0443">Lipid metabolism</keyword>
<comment type="caution">
    <text evidence="7">The sequence shown here is derived from an EMBL/GenBank/DDBJ whole genome shotgun (WGS) entry which is preliminary data.</text>
</comment>
<comment type="subcellular location">
    <subcellularLocation>
        <location evidence="1 6">Cell membrane</location>
        <topology evidence="1 6">Multi-pass membrane protein</topology>
    </subcellularLocation>
</comment>
<keyword evidence="5 6" id="KW-0472">Membrane</keyword>
<evidence type="ECO:0000256" key="4">
    <source>
        <dbReference type="ARBA" id="ARBA00022989"/>
    </source>
</evidence>
<feature type="transmembrane region" description="Helical" evidence="6">
    <location>
        <begin position="154"/>
        <end position="180"/>
    </location>
</feature>
<organism evidence="7 8">
    <name type="scientific">Lentibacillus kimchii</name>
    <dbReference type="NCBI Taxonomy" id="1542911"/>
    <lineage>
        <taxon>Bacteria</taxon>
        <taxon>Bacillati</taxon>
        <taxon>Bacillota</taxon>
        <taxon>Bacilli</taxon>
        <taxon>Bacillales</taxon>
        <taxon>Bacillaceae</taxon>
        <taxon>Lentibacillus</taxon>
    </lineage>
</organism>
<feature type="transmembrane region" description="Helical" evidence="6">
    <location>
        <begin position="12"/>
        <end position="31"/>
    </location>
</feature>
<keyword evidence="4 6" id="KW-1133">Transmembrane helix</keyword>
<keyword evidence="6" id="KW-0808">Transferase</keyword>
<dbReference type="EMBL" id="JBHTGR010000009">
    <property type="protein sequence ID" value="MFC7746711.1"/>
    <property type="molecule type" value="Genomic_DNA"/>
</dbReference>
<keyword evidence="3 6" id="KW-0812">Transmembrane</keyword>
<feature type="transmembrane region" description="Helical" evidence="6">
    <location>
        <begin position="43"/>
        <end position="61"/>
    </location>
</feature>
<comment type="catalytic activity">
    <reaction evidence="6">
        <text>L-lysyl-tRNA(Lys) + a 1,2-diacyl-sn-glycero-3-phospho-(1'-sn-glycerol) = a 1,2-diacyl-sn-glycero-3-phospho-1'-(3'-O-L-lysyl)-sn-glycerol + tRNA(Lys)</text>
        <dbReference type="Rhea" id="RHEA:10668"/>
        <dbReference type="Rhea" id="RHEA-COMP:9696"/>
        <dbReference type="Rhea" id="RHEA-COMP:9697"/>
        <dbReference type="ChEBI" id="CHEBI:64716"/>
        <dbReference type="ChEBI" id="CHEBI:75792"/>
        <dbReference type="ChEBI" id="CHEBI:78442"/>
        <dbReference type="ChEBI" id="CHEBI:78529"/>
        <dbReference type="EC" id="2.3.2.3"/>
    </reaction>
</comment>
<feature type="transmembrane region" description="Helical" evidence="6">
    <location>
        <begin position="284"/>
        <end position="308"/>
    </location>
</feature>
<evidence type="ECO:0000313" key="8">
    <source>
        <dbReference type="Proteomes" id="UP001596620"/>
    </source>
</evidence>
<keyword evidence="2" id="KW-1003">Cell membrane</keyword>
<proteinExistence type="inferred from homology"/>
<dbReference type="Pfam" id="PF03706">
    <property type="entry name" value="LPG_synthase_TM"/>
    <property type="match status" value="1"/>
</dbReference>
<sequence>MKRTGYGRLFPKVITGVMLGVIVVAVLLLFGDLQRVGDVLVTMPWQMLGLAFLLTLASYGLRLWKWQAFSRWASFPVSRRDNTAIFFIGLMMSITPGKAGELIKSYLLKQRAGVAYTASAPVVIYDRLSDLLAMLLLIGSGLLIYPIGAPLILLVAVAIVAFFLLLGRRQLTGWLIQLVTRPRRLRRFRLGLHRFYRQMRFFMQFRLLSFSFLLSAAAWLLECVSLYVVIQAVGVDISLAASILIFSLGTLAGALSMIPGGLGVAEGSIAGLLVYFGAGGSMAVTISLVIRFVTLWFGVILGVLVFLLTRRRFSG</sequence>
<feature type="transmembrane region" description="Helical" evidence="6">
    <location>
        <begin position="226"/>
        <end position="246"/>
    </location>
</feature>
<dbReference type="InterPro" id="IPR022791">
    <property type="entry name" value="L-PG_synthase/AglD"/>
</dbReference>
<dbReference type="Proteomes" id="UP001596620">
    <property type="component" value="Unassembled WGS sequence"/>
</dbReference>
<accession>A0ABW2UUE3</accession>
<evidence type="ECO:0000256" key="5">
    <source>
        <dbReference type="ARBA" id="ARBA00023136"/>
    </source>
</evidence>
<dbReference type="PANTHER" id="PTHR39087">
    <property type="entry name" value="UPF0104 MEMBRANE PROTEIN MJ1595"/>
    <property type="match status" value="1"/>
</dbReference>
<feature type="transmembrane region" description="Helical" evidence="6">
    <location>
        <begin position="258"/>
        <end position="278"/>
    </location>
</feature>
<dbReference type="RefSeq" id="WP_382358220.1">
    <property type="nucleotide sequence ID" value="NZ_JBHTGR010000009.1"/>
</dbReference>
<evidence type="ECO:0000256" key="3">
    <source>
        <dbReference type="ARBA" id="ARBA00022692"/>
    </source>
</evidence>
<comment type="function">
    <text evidence="6">Catalyzes the transfer of a lysyl group from L-lysyl-tRNA(Lys) to membrane-bound phosphatidylglycerol (PG), which produces lysylphosphatidylglycerol (LPG), a major component of the bacterial membrane with a positive net charge. LPG synthesis contributes to bacterial virulence as it is involved in the resistance mechanism against cationic antimicrobial peptides (CAMP) produces by the host's immune system (defensins, cathelicidins) and by the competing microorganisms.</text>
</comment>
<dbReference type="EC" id="2.3.2.3" evidence="6"/>
<comment type="similarity">
    <text evidence="6">Belongs to the LPG synthase family.</text>
</comment>
<gene>
    <name evidence="6" type="primary">mprF</name>
    <name evidence="7" type="ORF">ACFQU8_05575</name>
</gene>
<evidence type="ECO:0000256" key="2">
    <source>
        <dbReference type="ARBA" id="ARBA00022475"/>
    </source>
</evidence>
<dbReference type="PANTHER" id="PTHR39087:SF2">
    <property type="entry name" value="UPF0104 MEMBRANE PROTEIN MJ1595"/>
    <property type="match status" value="1"/>
</dbReference>
<reference evidence="8" key="1">
    <citation type="journal article" date="2019" name="Int. J. Syst. Evol. Microbiol.">
        <title>The Global Catalogue of Microorganisms (GCM) 10K type strain sequencing project: providing services to taxonomists for standard genome sequencing and annotation.</title>
        <authorList>
            <consortium name="The Broad Institute Genomics Platform"/>
            <consortium name="The Broad Institute Genome Sequencing Center for Infectious Disease"/>
            <person name="Wu L."/>
            <person name="Ma J."/>
        </authorList>
    </citation>
    <scope>NUCLEOTIDE SEQUENCE [LARGE SCALE GENOMIC DNA]</scope>
    <source>
        <strain evidence="8">JCM 30234</strain>
    </source>
</reference>
<keyword evidence="6" id="KW-0046">Antibiotic resistance</keyword>
<evidence type="ECO:0000313" key="7">
    <source>
        <dbReference type="EMBL" id="MFC7746711.1"/>
    </source>
</evidence>
<keyword evidence="8" id="KW-1185">Reference proteome</keyword>
<protein>
    <recommendedName>
        <fullName evidence="6">Phosphatidylglycerol lysyltransferase</fullName>
        <ecNumber evidence="6">2.3.2.3</ecNumber>
    </recommendedName>
    <alternativeName>
        <fullName evidence="6">Lysylphosphatidylglycerol synthase</fullName>
    </alternativeName>
</protein>
<name>A0ABW2UUE3_9BACI</name>
<dbReference type="NCBIfam" id="TIGR00374">
    <property type="entry name" value="flippase-like domain"/>
    <property type="match status" value="1"/>
</dbReference>